<feature type="transmembrane region" description="Helical" evidence="3">
    <location>
        <begin position="37"/>
        <end position="59"/>
    </location>
</feature>
<proteinExistence type="predicted"/>
<dbReference type="AlphaFoldDB" id="A0A7I5EDQ1"/>
<protein>
    <submittedName>
        <fullName evidence="5">Gamma-glutamyltranspeptidase 1</fullName>
    </submittedName>
</protein>
<evidence type="ECO:0000256" key="2">
    <source>
        <dbReference type="SAM" id="MobiDB-lite"/>
    </source>
</evidence>
<keyword evidence="3" id="KW-0472">Membrane</keyword>
<evidence type="ECO:0000256" key="3">
    <source>
        <dbReference type="SAM" id="Phobius"/>
    </source>
</evidence>
<dbReference type="PRINTS" id="PR01210">
    <property type="entry name" value="GGTRANSPTASE"/>
</dbReference>
<dbReference type="GO" id="GO:0005886">
    <property type="term" value="C:plasma membrane"/>
    <property type="evidence" value="ECO:0007669"/>
    <property type="project" value="TreeGrafter"/>
</dbReference>
<dbReference type="Proteomes" id="UP000025227">
    <property type="component" value="Unplaced"/>
</dbReference>
<feature type="region of interest" description="Disordered" evidence="2">
    <location>
        <begin position="101"/>
        <end position="137"/>
    </location>
</feature>
<organism evidence="4 5">
    <name type="scientific">Haemonchus contortus</name>
    <name type="common">Barber pole worm</name>
    <dbReference type="NCBI Taxonomy" id="6289"/>
    <lineage>
        <taxon>Eukaryota</taxon>
        <taxon>Metazoa</taxon>
        <taxon>Ecdysozoa</taxon>
        <taxon>Nematoda</taxon>
        <taxon>Chromadorea</taxon>
        <taxon>Rhabditida</taxon>
        <taxon>Rhabditina</taxon>
        <taxon>Rhabditomorpha</taxon>
        <taxon>Strongyloidea</taxon>
        <taxon>Trichostrongylidae</taxon>
        <taxon>Haemonchus</taxon>
    </lineage>
</organism>
<dbReference type="WBParaSite" id="HCON_00162530-00001">
    <property type="protein sequence ID" value="HCON_00162530-00001"/>
    <property type="gene ID" value="HCON_00162530"/>
</dbReference>
<accession>A0A7I5EDQ1</accession>
<dbReference type="SUPFAM" id="SSF56235">
    <property type="entry name" value="N-terminal nucleophile aminohydrolases (Ntn hydrolases)"/>
    <property type="match status" value="1"/>
</dbReference>
<dbReference type="OrthoDB" id="1081007at2759"/>
<evidence type="ECO:0000313" key="4">
    <source>
        <dbReference type="Proteomes" id="UP000025227"/>
    </source>
</evidence>
<dbReference type="InterPro" id="IPR029055">
    <property type="entry name" value="Ntn_hydrolases_N"/>
</dbReference>
<dbReference type="Pfam" id="PF01019">
    <property type="entry name" value="G_glu_transpept"/>
    <property type="match status" value="1"/>
</dbReference>
<dbReference type="PANTHER" id="PTHR11686:SF9">
    <property type="entry name" value="RE13973P"/>
    <property type="match status" value="1"/>
</dbReference>
<dbReference type="InterPro" id="IPR000101">
    <property type="entry name" value="GGT_peptidase"/>
</dbReference>
<evidence type="ECO:0000313" key="5">
    <source>
        <dbReference type="WBParaSite" id="HCON_00162530-00001"/>
    </source>
</evidence>
<evidence type="ECO:0000256" key="1">
    <source>
        <dbReference type="PIRSR" id="PIRSR600101-2"/>
    </source>
</evidence>
<reference evidence="5" key="1">
    <citation type="submission" date="2020-12" db="UniProtKB">
        <authorList>
            <consortium name="WormBaseParasite"/>
        </authorList>
    </citation>
    <scope>IDENTIFICATION</scope>
    <source>
        <strain evidence="5">MHco3</strain>
    </source>
</reference>
<dbReference type="PANTHER" id="PTHR11686">
    <property type="entry name" value="GAMMA GLUTAMYL TRANSPEPTIDASE"/>
    <property type="match status" value="1"/>
</dbReference>
<name>A0A7I5EDQ1_HAECO</name>
<dbReference type="GO" id="GO:0036374">
    <property type="term" value="F:glutathione hydrolase activity"/>
    <property type="evidence" value="ECO:0007669"/>
    <property type="project" value="InterPro"/>
</dbReference>
<keyword evidence="3" id="KW-1133">Transmembrane helix</keyword>
<feature type="compositionally biased region" description="Polar residues" evidence="2">
    <location>
        <begin position="125"/>
        <end position="135"/>
    </location>
</feature>
<sequence>MNCSYQIPAMNSCFVNLDFPPLPKAPRGSRWSSICDLHFLVAIVLLTVFMVVLLGFFAYSLTKQEKEYEVDSATEAVEQLPVQTGSTINFRKGVTAGSHEGVTSGRYEGGLQPPPQPSKKGVPDVSSTTEPSPSWSAAVYSDHKSCSEIGRSILLHGGNAVDAAISAMICLSAALPHRGGLGGGFMATIYRNFTCTTMNSRETCPSAASEAYFINRRDETVVGPKAIAVPGFLSGLYRTYERFSSKHLSWRQLLTPTIDLCVRGITVSESLSKDLLQFQSMIKNDPLMRFQFINETTRTVLAKGDRMLCPQLANFLSDLSDSENPVDYFYRGEGSTRILKAIKDEDAFLTAQDLDDFETEHQYGLQSHVEDTTLCGPHPPSLFAVVQLAVNAMQRSNSTSSNIPLLSWDQSRLVADAIFDSDITKDAAKMTTGRAAKNLLQLLKDGHIPASKVGGYSLITPQKEIFAITFPSVIYFVFY</sequence>
<feature type="binding site" evidence="1">
    <location>
        <position position="201"/>
    </location>
    <ligand>
        <name>L-glutamate</name>
        <dbReference type="ChEBI" id="CHEBI:29985"/>
    </ligand>
</feature>
<keyword evidence="3" id="KW-0812">Transmembrane</keyword>
<dbReference type="GO" id="GO:0006751">
    <property type="term" value="P:glutathione catabolic process"/>
    <property type="evidence" value="ECO:0007669"/>
    <property type="project" value="InterPro"/>
</dbReference>
<keyword evidence="4" id="KW-1185">Reference proteome</keyword>